<evidence type="ECO:0000313" key="2">
    <source>
        <dbReference type="Proteomes" id="UP000095214"/>
    </source>
</evidence>
<dbReference type="RefSeq" id="WP_009743286.1">
    <property type="nucleotide sequence ID" value="NZ_CP017298.1"/>
</dbReference>
<accession>A0A1D8B1E8</accession>
<dbReference type="Pfam" id="PF19818">
    <property type="entry name" value="DUF6301"/>
    <property type="match status" value="1"/>
</dbReference>
<gene>
    <name evidence="1" type="ORF">BH719_03105</name>
</gene>
<dbReference type="EMBL" id="CP017298">
    <property type="protein sequence ID" value="AOS46971.1"/>
    <property type="molecule type" value="Genomic_DNA"/>
</dbReference>
<dbReference type="InterPro" id="IPR046268">
    <property type="entry name" value="DUF6301"/>
</dbReference>
<name>A0A1D8B1E8_9ACTO</name>
<proteinExistence type="predicted"/>
<dbReference type="Proteomes" id="UP000095214">
    <property type="component" value="Chromosome"/>
</dbReference>
<reference evidence="1 2" key="1">
    <citation type="submission" date="2016-09" db="EMBL/GenBank/DDBJ databases">
        <title>Complete genome sequence of Actinomyces hongkongensis HKU8.</title>
        <authorList>
            <person name="Gao Y.-X."/>
            <person name="Zhou Y.-Y."/>
            <person name="Xie Y."/>
            <person name="Wang M."/>
            <person name="Wang S.-J."/>
            <person name="Shen S.-G."/>
        </authorList>
    </citation>
    <scope>NUCLEOTIDE SEQUENCE [LARGE SCALE GENOMIC DNA]</scope>
    <source>
        <strain evidence="1 2">HKU8</strain>
    </source>
</reference>
<keyword evidence="2" id="KW-1185">Reference proteome</keyword>
<evidence type="ECO:0000313" key="1">
    <source>
        <dbReference type="EMBL" id="AOS46971.1"/>
    </source>
</evidence>
<organism evidence="1 2">
    <name type="scientific">Pauljensenia hongkongensis</name>
    <dbReference type="NCBI Taxonomy" id="178339"/>
    <lineage>
        <taxon>Bacteria</taxon>
        <taxon>Bacillati</taxon>
        <taxon>Actinomycetota</taxon>
        <taxon>Actinomycetes</taxon>
        <taxon>Actinomycetales</taxon>
        <taxon>Actinomycetaceae</taxon>
        <taxon>Pauljensenia</taxon>
    </lineage>
</organism>
<dbReference type="STRING" id="178339.BH719_03105"/>
<sequence>MSQHPVSFEAYPVDRFIDIVKAWIEHSRPITAAEARNIYESLGYSVDPGDPEMFASPFAGGEADSYYVTVKGLVSTVDIAVARPCNVGEEKESSAAIADAYATFCQAINSHYKNVISATRSEDGSTEWTFTSDVELEVSVWNRSVSACIHSPYMTQLRREEQEMGLASYDDILEDD</sequence>
<dbReference type="KEGG" id="phon:BH719_03105"/>
<protein>
    <submittedName>
        <fullName evidence="1">Uncharacterized protein</fullName>
    </submittedName>
</protein>
<dbReference type="AlphaFoldDB" id="A0A1D8B1E8"/>